<dbReference type="InterPro" id="IPR007409">
    <property type="entry name" value="Restrct_endonuc_type1_HsdR_N"/>
</dbReference>
<dbReference type="InterPro" id="IPR027417">
    <property type="entry name" value="P-loop_NTPase"/>
</dbReference>
<comment type="caution">
    <text evidence="2">The sequence shown here is derived from an EMBL/GenBank/DDBJ whole genome shotgun (WGS) entry which is preliminary data.</text>
</comment>
<organism evidence="2 3">
    <name type="scientific">Flaviramulus aquimarinus</name>
    <dbReference type="NCBI Taxonomy" id="1170456"/>
    <lineage>
        <taxon>Bacteria</taxon>
        <taxon>Pseudomonadati</taxon>
        <taxon>Bacteroidota</taxon>
        <taxon>Flavobacteriia</taxon>
        <taxon>Flavobacteriales</taxon>
        <taxon>Flavobacteriaceae</taxon>
        <taxon>Flaviramulus</taxon>
    </lineage>
</organism>
<dbReference type="Pfam" id="PF18766">
    <property type="entry name" value="SWI2_SNF2"/>
    <property type="match status" value="1"/>
</dbReference>
<dbReference type="Gene3D" id="3.40.50.300">
    <property type="entry name" value="P-loop containing nucleotide triphosphate hydrolases"/>
    <property type="match status" value="3"/>
</dbReference>
<keyword evidence="2" id="KW-0378">Hydrolase</keyword>
<dbReference type="InterPro" id="IPR014001">
    <property type="entry name" value="Helicase_ATP-bd"/>
</dbReference>
<dbReference type="Gene3D" id="3.90.1570.50">
    <property type="match status" value="1"/>
</dbReference>
<reference evidence="3" key="1">
    <citation type="journal article" date="2019" name="Int. J. Syst. Evol. Microbiol.">
        <title>The Global Catalogue of Microorganisms (GCM) 10K type strain sequencing project: providing services to taxonomists for standard genome sequencing and annotation.</title>
        <authorList>
            <consortium name="The Broad Institute Genomics Platform"/>
            <consortium name="The Broad Institute Genome Sequencing Center for Infectious Disease"/>
            <person name="Wu L."/>
            <person name="Ma J."/>
        </authorList>
    </citation>
    <scope>NUCLEOTIDE SEQUENCE [LARGE SCALE GENOMIC DNA]</scope>
    <source>
        <strain evidence="3">JCM 18274</strain>
    </source>
</reference>
<gene>
    <name evidence="2" type="ORF">GCM10023311_13270</name>
</gene>
<evidence type="ECO:0000313" key="3">
    <source>
        <dbReference type="Proteomes" id="UP001500433"/>
    </source>
</evidence>
<proteinExistence type="predicted"/>
<name>A0ABP9F877_9FLAO</name>
<dbReference type="Pfam" id="PF22679">
    <property type="entry name" value="T1R_D3-like"/>
    <property type="match status" value="1"/>
</dbReference>
<accession>A0ABP9F877</accession>
<dbReference type="SUPFAM" id="SSF52540">
    <property type="entry name" value="P-loop containing nucleoside triphosphate hydrolases"/>
    <property type="match status" value="2"/>
</dbReference>
<keyword evidence="2" id="KW-0067">ATP-binding</keyword>
<evidence type="ECO:0000313" key="2">
    <source>
        <dbReference type="EMBL" id="GAA4890406.1"/>
    </source>
</evidence>
<dbReference type="Proteomes" id="UP001500433">
    <property type="component" value="Unassembled WGS sequence"/>
</dbReference>
<keyword evidence="3" id="KW-1185">Reference proteome</keyword>
<dbReference type="GO" id="GO:0004386">
    <property type="term" value="F:helicase activity"/>
    <property type="evidence" value="ECO:0007669"/>
    <property type="project" value="UniProtKB-KW"/>
</dbReference>
<sequence length="1000" mass="114885">MAGGTKEIHFEDHIAHYLTASLQEGGVGEYHLVQPSKYDKANAVIPSEILSFINLSQGEKYIHLREQLGNSVDAKIIERVSKSLKTNKTLDTLRKGIKMNGVKLDLAYFQPANNKTPEHEQWYRENRLSIIRQLAYSTKNNNEIDLGFFINGIPVATAELKNALTSQNHHNAIKQYMQDRDPKGEPLLEFQRCLVHFAVGTEKVFMATKLAGKSTYFLPFNKGLTNYSSDNTGFSTSYLWEDILRKDSLMDLVQNFINLQDDEDTFYNPKTKKLDTKKTTKLLFPRFHQLKAVRRILGQLKIDGTGKNYLIQHSAGSGKSNTITWLAYRLANFYQNYTDQKGLFDSIFVLTDRRVLNKQIQDNIKQLDNIPGMVAYLDEKTTAQDLKREIENGTRIIITTIQKFPIISNEVSQSSERKYAVIIDEAHSSQSGETSRHMRKALSLEEAAEKDVPGKDLDDVIAEEIEKKGQQPNISQFAFTATPKPKTTELFGTLQPNGGKEPFDIYSMEQAINEGFIIDVLENYMSFKRYYKLIKRSDIDDSEYEKKKTVRVLGNYVDLQDHAIEKKARIILEHFASETQNKIQGKARGMLVTKSRLHAVRFKRKFDDIMREMKLPYQALVAFSGTVKDDETGEEYTETSMNDLGGKISIPDALKLPKYRLLIVANKFQTGFDEPLMHTMFVDKKLGGTSTVQTLSRLNRRTKGKDTTMVLDFVNDPEDVQADFQKYYGKNFIIEENLTDPNSVYDSLNQVERFNAYYDTEVEAFANVFFTEDENFEKLQPILQGIATRFVDEQEEEDQNEFKSAAKSFIKLYRFLSQIITFTDVQLEKTYVFLNALLKVLPYAKSNLPLDVVNDVELDSYKIQHKFTQSLSLEAGDGEQEGMQPGGSGGGPDDEYDFLTKIIKVLNDTYGLELTEEDKVEFIKMKSSIYQNQELMSFFNQANSKDNIKDKFNDEIDDELLNFIDKKLDFYNKMTEDKVNSMFKTMWFNELYDARVRGMK</sequence>
<dbReference type="PANTHER" id="PTHR42927">
    <property type="entry name" value="HELICASE SUPERFAMILY 1 AND 2 DOMAIN-CONTAINING PROTEIN"/>
    <property type="match status" value="1"/>
</dbReference>
<dbReference type="EMBL" id="BAABJH010000001">
    <property type="protein sequence ID" value="GAA4890406.1"/>
    <property type="molecule type" value="Genomic_DNA"/>
</dbReference>
<feature type="domain" description="Helicase ATP-binding" evidence="1">
    <location>
        <begin position="300"/>
        <end position="501"/>
    </location>
</feature>
<dbReference type="InterPro" id="IPR040980">
    <property type="entry name" value="SWI2_SNF2"/>
</dbReference>
<dbReference type="PANTHER" id="PTHR42927:SF1">
    <property type="entry name" value="HELICASE SUPERFAMILY 1 AND 2 DOMAIN-CONTAINING PROTEIN"/>
    <property type="match status" value="1"/>
</dbReference>
<protein>
    <submittedName>
        <fullName evidence="2">DEAD/DEAH box helicase family protein</fullName>
    </submittedName>
</protein>
<dbReference type="RefSeq" id="WP_345273289.1">
    <property type="nucleotide sequence ID" value="NZ_BAABJH010000001.1"/>
</dbReference>
<dbReference type="SMART" id="SM00487">
    <property type="entry name" value="DEXDc"/>
    <property type="match status" value="1"/>
</dbReference>
<dbReference type="Pfam" id="PF04313">
    <property type="entry name" value="HSDR_N"/>
    <property type="match status" value="1"/>
</dbReference>
<dbReference type="PROSITE" id="PS51192">
    <property type="entry name" value="HELICASE_ATP_BIND_1"/>
    <property type="match status" value="1"/>
</dbReference>
<evidence type="ECO:0000259" key="1">
    <source>
        <dbReference type="PROSITE" id="PS51192"/>
    </source>
</evidence>
<dbReference type="InterPro" id="IPR055180">
    <property type="entry name" value="HsdR_RecA-like_helicase_dom_2"/>
</dbReference>
<keyword evidence="2" id="KW-0547">Nucleotide-binding</keyword>
<keyword evidence="2" id="KW-0347">Helicase</keyword>